<name>A0AAV3QTR6_LITER</name>
<dbReference type="PANTHER" id="PTHR10492:SF100">
    <property type="entry name" value="ATP-DEPENDENT DNA HELICASE"/>
    <property type="match status" value="1"/>
</dbReference>
<evidence type="ECO:0000313" key="2">
    <source>
        <dbReference type="Proteomes" id="UP001454036"/>
    </source>
</evidence>
<comment type="caution">
    <text evidence="1">The sequence shown here is derived from an EMBL/GenBank/DDBJ whole genome shotgun (WGS) entry which is preliminary data.</text>
</comment>
<dbReference type="AlphaFoldDB" id="A0AAV3QTR6"/>
<protein>
    <submittedName>
        <fullName evidence="1">Uncharacterized protein</fullName>
    </submittedName>
</protein>
<reference evidence="1 2" key="1">
    <citation type="submission" date="2024-01" db="EMBL/GenBank/DDBJ databases">
        <title>The complete chloroplast genome sequence of Lithospermum erythrorhizon: insights into the phylogenetic relationship among Boraginaceae species and the maternal lineages of purple gromwells.</title>
        <authorList>
            <person name="Okada T."/>
            <person name="Watanabe K."/>
        </authorList>
    </citation>
    <scope>NUCLEOTIDE SEQUENCE [LARGE SCALE GENOMIC DNA]</scope>
</reference>
<gene>
    <name evidence="1" type="ORF">LIER_40158</name>
</gene>
<dbReference type="Proteomes" id="UP001454036">
    <property type="component" value="Unassembled WGS sequence"/>
</dbReference>
<proteinExistence type="predicted"/>
<sequence length="163" mass="19435">MIRGPCRNLNPENVYMKEGKCKNHYPKWFCEHTTHVKGSYPIYQRRDNHGKAKVRGHTLDNRWVIPYNPTFLVQFDYHINVEICCDIRAVRYLYIYVNKGHDKIMFRIAPNNSNFEVAEIADFQNARWVSSVEATWRIYEFPLHGMFPAVFQLQVHLPKFQTV</sequence>
<accession>A0AAV3QTR6</accession>
<organism evidence="1 2">
    <name type="scientific">Lithospermum erythrorhizon</name>
    <name type="common">Purple gromwell</name>
    <name type="synonym">Lithospermum officinale var. erythrorhizon</name>
    <dbReference type="NCBI Taxonomy" id="34254"/>
    <lineage>
        <taxon>Eukaryota</taxon>
        <taxon>Viridiplantae</taxon>
        <taxon>Streptophyta</taxon>
        <taxon>Embryophyta</taxon>
        <taxon>Tracheophyta</taxon>
        <taxon>Spermatophyta</taxon>
        <taxon>Magnoliopsida</taxon>
        <taxon>eudicotyledons</taxon>
        <taxon>Gunneridae</taxon>
        <taxon>Pentapetalae</taxon>
        <taxon>asterids</taxon>
        <taxon>lamiids</taxon>
        <taxon>Boraginales</taxon>
        <taxon>Boraginaceae</taxon>
        <taxon>Boraginoideae</taxon>
        <taxon>Lithospermeae</taxon>
        <taxon>Lithospermum</taxon>
    </lineage>
</organism>
<keyword evidence="2" id="KW-1185">Reference proteome</keyword>
<dbReference type="EMBL" id="BAABME010022644">
    <property type="protein sequence ID" value="GAA0166265.1"/>
    <property type="molecule type" value="Genomic_DNA"/>
</dbReference>
<dbReference type="PANTHER" id="PTHR10492">
    <property type="match status" value="1"/>
</dbReference>
<evidence type="ECO:0000313" key="1">
    <source>
        <dbReference type="EMBL" id="GAA0166265.1"/>
    </source>
</evidence>